<evidence type="ECO:0000256" key="1">
    <source>
        <dbReference type="SAM" id="SignalP"/>
    </source>
</evidence>
<organism evidence="2 3">
    <name type="scientific">Pontibacter aydingkolensis</name>
    <dbReference type="NCBI Taxonomy" id="1911536"/>
    <lineage>
        <taxon>Bacteria</taxon>
        <taxon>Pseudomonadati</taxon>
        <taxon>Bacteroidota</taxon>
        <taxon>Cytophagia</taxon>
        <taxon>Cytophagales</taxon>
        <taxon>Hymenobacteraceae</taxon>
        <taxon>Pontibacter</taxon>
    </lineage>
</organism>
<dbReference type="Proteomes" id="UP000813018">
    <property type="component" value="Unassembled WGS sequence"/>
</dbReference>
<dbReference type="RefSeq" id="WP_219875933.1">
    <property type="nucleotide sequence ID" value="NZ_JAHYXK010000002.1"/>
</dbReference>
<reference evidence="2 3" key="1">
    <citation type="journal article" date="2016" name="Int. J. Syst. Evol. Microbiol.">
        <title>Pontibacter aydingkolensis sp. nov., isolated from soil of a salt lake.</title>
        <authorList>
            <person name="Osman G."/>
            <person name="Zhang T."/>
            <person name="Lou K."/>
            <person name="Gao Y."/>
            <person name="Chang W."/>
            <person name="Lin Q."/>
            <person name="Yang H.M."/>
            <person name="Huo X.D."/>
            <person name="Wang N."/>
        </authorList>
    </citation>
    <scope>NUCLEOTIDE SEQUENCE [LARGE SCALE GENOMIC DNA]</scope>
    <source>
        <strain evidence="2 3">KACC 19255</strain>
    </source>
</reference>
<keyword evidence="3" id="KW-1185">Reference proteome</keyword>
<keyword evidence="1" id="KW-0732">Signal</keyword>
<sequence length="178" mass="20186">MKKAILTLISFLVYFNSFGQQQTTIHDIVTITLPNKVEKLTEEKLTALKPSEGKSSPISHEHFNGETYKGKDILIQLNAGSITPKPNYLEQEKRGIDYLFSLSQPQVYSSSIKHYQNQSVVVANFEDAGKDKGYFLIRSYNKTGDSILVGTLEYDKDKKEAAEKALDEMLKSIKFNRQ</sequence>
<comment type="caution">
    <text evidence="2">The sequence shown here is derived from an EMBL/GenBank/DDBJ whole genome shotgun (WGS) entry which is preliminary data.</text>
</comment>
<accession>A0ABS7CQC2</accession>
<evidence type="ECO:0000313" key="2">
    <source>
        <dbReference type="EMBL" id="MBW7466042.1"/>
    </source>
</evidence>
<protein>
    <submittedName>
        <fullName evidence="2">Uncharacterized protein</fullName>
    </submittedName>
</protein>
<evidence type="ECO:0000313" key="3">
    <source>
        <dbReference type="Proteomes" id="UP000813018"/>
    </source>
</evidence>
<feature type="signal peptide" evidence="1">
    <location>
        <begin position="1"/>
        <end position="19"/>
    </location>
</feature>
<gene>
    <name evidence="2" type="ORF">K0O23_03110</name>
</gene>
<name>A0ABS7CQC2_9BACT</name>
<dbReference type="EMBL" id="JAHYXK010000002">
    <property type="protein sequence ID" value="MBW7466042.1"/>
    <property type="molecule type" value="Genomic_DNA"/>
</dbReference>
<proteinExistence type="predicted"/>
<feature type="chain" id="PRO_5047488266" evidence="1">
    <location>
        <begin position="20"/>
        <end position="178"/>
    </location>
</feature>